<protein>
    <recommendedName>
        <fullName evidence="7">Glucose receptor Git3-like N-terminal domain-containing protein</fullName>
    </recommendedName>
</protein>
<dbReference type="OrthoDB" id="100006at2759"/>
<evidence type="ECO:0000256" key="4">
    <source>
        <dbReference type="ARBA" id="ARBA00023136"/>
    </source>
</evidence>
<keyword evidence="9" id="KW-1185">Reference proteome</keyword>
<feature type="transmembrane region" description="Helical" evidence="6">
    <location>
        <begin position="125"/>
        <end position="146"/>
    </location>
</feature>
<dbReference type="Pfam" id="PF11710">
    <property type="entry name" value="Git3"/>
    <property type="match status" value="1"/>
</dbReference>
<dbReference type="GO" id="GO:0004930">
    <property type="term" value="F:G protein-coupled receptor activity"/>
    <property type="evidence" value="ECO:0007669"/>
    <property type="project" value="TreeGrafter"/>
</dbReference>
<dbReference type="EMBL" id="SWKU01000012">
    <property type="protein sequence ID" value="KAF3001815.1"/>
    <property type="molecule type" value="Genomic_DNA"/>
</dbReference>
<evidence type="ECO:0000256" key="6">
    <source>
        <dbReference type="SAM" id="Phobius"/>
    </source>
</evidence>
<feature type="region of interest" description="Disordered" evidence="5">
    <location>
        <begin position="244"/>
        <end position="333"/>
    </location>
</feature>
<dbReference type="AlphaFoldDB" id="A0A9P4TEL0"/>
<reference evidence="8" key="1">
    <citation type="submission" date="2019-04" db="EMBL/GenBank/DDBJ databases">
        <title>Sequencing of skin fungus with MAO and IRED activity.</title>
        <authorList>
            <person name="Marsaioli A.J."/>
            <person name="Bonatto J.M.C."/>
            <person name="Reis Junior O."/>
        </authorList>
    </citation>
    <scope>NUCLEOTIDE SEQUENCE</scope>
    <source>
        <strain evidence="8">30M1</strain>
    </source>
</reference>
<evidence type="ECO:0000313" key="9">
    <source>
        <dbReference type="Proteomes" id="UP000801428"/>
    </source>
</evidence>
<evidence type="ECO:0000256" key="3">
    <source>
        <dbReference type="ARBA" id="ARBA00022989"/>
    </source>
</evidence>
<dbReference type="PANTHER" id="PTHR23112">
    <property type="entry name" value="G PROTEIN-COUPLED RECEPTOR 157-RELATED"/>
    <property type="match status" value="1"/>
</dbReference>
<feature type="transmembrane region" description="Helical" evidence="6">
    <location>
        <begin position="431"/>
        <end position="454"/>
    </location>
</feature>
<dbReference type="SUPFAM" id="SSF81321">
    <property type="entry name" value="Family A G protein-coupled receptor-like"/>
    <property type="match status" value="1"/>
</dbReference>
<feature type="transmembrane region" description="Helical" evidence="6">
    <location>
        <begin position="175"/>
        <end position="195"/>
    </location>
</feature>
<keyword evidence="3 6" id="KW-1133">Transmembrane helix</keyword>
<feature type="transmembrane region" description="Helical" evidence="6">
    <location>
        <begin position="398"/>
        <end position="419"/>
    </location>
</feature>
<gene>
    <name evidence="8" type="ORF">E8E13_003084</name>
</gene>
<evidence type="ECO:0000256" key="2">
    <source>
        <dbReference type="ARBA" id="ARBA00022692"/>
    </source>
</evidence>
<dbReference type="GO" id="GO:0005886">
    <property type="term" value="C:plasma membrane"/>
    <property type="evidence" value="ECO:0007669"/>
    <property type="project" value="TreeGrafter"/>
</dbReference>
<feature type="compositionally biased region" description="Polar residues" evidence="5">
    <location>
        <begin position="297"/>
        <end position="307"/>
    </location>
</feature>
<evidence type="ECO:0000313" key="8">
    <source>
        <dbReference type="EMBL" id="KAF3001815.1"/>
    </source>
</evidence>
<comment type="caution">
    <text evidence="8">The sequence shown here is derived from an EMBL/GenBank/DDBJ whole genome shotgun (WGS) entry which is preliminary data.</text>
</comment>
<dbReference type="Proteomes" id="UP000801428">
    <property type="component" value="Unassembled WGS sequence"/>
</dbReference>
<dbReference type="PANTHER" id="PTHR23112:SF37">
    <property type="entry name" value="G PROTEIN-COUPLED RECEPTOR GPR1"/>
    <property type="match status" value="1"/>
</dbReference>
<evidence type="ECO:0000259" key="7">
    <source>
        <dbReference type="Pfam" id="PF11710"/>
    </source>
</evidence>
<dbReference type="Gene3D" id="1.20.1070.10">
    <property type="entry name" value="Rhodopsin 7-helix transmembrane proteins"/>
    <property type="match status" value="1"/>
</dbReference>
<feature type="compositionally biased region" description="Polar residues" evidence="5">
    <location>
        <begin position="268"/>
        <end position="289"/>
    </location>
</feature>
<evidence type="ECO:0000256" key="1">
    <source>
        <dbReference type="ARBA" id="ARBA00004141"/>
    </source>
</evidence>
<feature type="transmembrane region" description="Helical" evidence="6">
    <location>
        <begin position="12"/>
        <end position="37"/>
    </location>
</feature>
<name>A0A9P4TEL0_CURKU</name>
<sequence length="493" mass="54562">MSEPLYIWDPASSIPTLIGSLLSLFATSLVILLWIFAGGKKRRDFRYALILNLAVAEFLNSLNNSISGVAAVIRRKRQSPDLACEINGWAGQFSVQAVDFTILAITLVTLLTIQLRSFVIYASTTTKALICLSIWIVPLCTSVIAWTKGYYGPVSGNWCWIEDQYTRQRYILNHGWRFAIILISICTYVYVFAYMSRRMRPQGTTTITSSIPDDLDYAKIEDRPRDHAVLAGCGSTPRLSLDGLANSRQKAASDNSSEESDSRKASITARSKSTPNSSDDVTLRSHSNSPPNPQPTVPSTRPDPQQTQHHRAASSFSFARKKHMDASALDPPSKAAPVVEIHVLVDLDLKRGGPPAATAPSHPAPPPTPSALSPFPFRRPVGPHNTSSHSKTKLDRDIWRMLLLNMYPVTYLILWIPGIANRIAEAMGHSVRALVILQSSTQFIGLANAAVYLYKEHRRDVREWWRGVRGRREGRRNAEMGVQMGEAGGSGKL</sequence>
<dbReference type="GO" id="GO:0007189">
    <property type="term" value="P:adenylate cyclase-activating G protein-coupled receptor signaling pathway"/>
    <property type="evidence" value="ECO:0007669"/>
    <property type="project" value="TreeGrafter"/>
</dbReference>
<dbReference type="InterPro" id="IPR023041">
    <property type="entry name" value="Glucose_rcpt_Git3-like_N"/>
</dbReference>
<feature type="transmembrane region" description="Helical" evidence="6">
    <location>
        <begin position="93"/>
        <end position="113"/>
    </location>
</feature>
<proteinExistence type="predicted"/>
<organism evidence="8 9">
    <name type="scientific">Curvularia kusanoi</name>
    <name type="common">Cochliobolus kusanoi</name>
    <dbReference type="NCBI Taxonomy" id="90978"/>
    <lineage>
        <taxon>Eukaryota</taxon>
        <taxon>Fungi</taxon>
        <taxon>Dikarya</taxon>
        <taxon>Ascomycota</taxon>
        <taxon>Pezizomycotina</taxon>
        <taxon>Dothideomycetes</taxon>
        <taxon>Pleosporomycetidae</taxon>
        <taxon>Pleosporales</taxon>
        <taxon>Pleosporineae</taxon>
        <taxon>Pleosporaceae</taxon>
        <taxon>Curvularia</taxon>
    </lineage>
</organism>
<feature type="region of interest" description="Disordered" evidence="5">
    <location>
        <begin position="352"/>
        <end position="391"/>
    </location>
</feature>
<comment type="subcellular location">
    <subcellularLocation>
        <location evidence="1">Membrane</location>
        <topology evidence="1">Multi-pass membrane protein</topology>
    </subcellularLocation>
</comment>
<keyword evidence="2 6" id="KW-0812">Transmembrane</keyword>
<feature type="domain" description="Glucose receptor Git3-like N-terminal" evidence="7">
    <location>
        <begin position="15"/>
        <end position="200"/>
    </location>
</feature>
<accession>A0A9P4TEL0</accession>
<keyword evidence="4 6" id="KW-0472">Membrane</keyword>
<evidence type="ECO:0000256" key="5">
    <source>
        <dbReference type="SAM" id="MobiDB-lite"/>
    </source>
</evidence>
<feature type="transmembrane region" description="Helical" evidence="6">
    <location>
        <begin position="49"/>
        <end position="73"/>
    </location>
</feature>